<protein>
    <submittedName>
        <fullName evidence="1">Geranylgeranyl transferase type-2 subunit alpha 1</fullName>
    </submittedName>
</protein>
<comment type="caution">
    <text evidence="1">The sequence shown here is derived from an EMBL/GenBank/DDBJ whole genome shotgun (WGS) entry which is preliminary data.</text>
</comment>
<dbReference type="EMBL" id="CM045769">
    <property type="protein sequence ID" value="KAI7995294.1"/>
    <property type="molecule type" value="Genomic_DNA"/>
</dbReference>
<proteinExistence type="predicted"/>
<gene>
    <name evidence="1" type="ORF">LOK49_LG11G00948</name>
</gene>
<keyword evidence="2" id="KW-1185">Reference proteome</keyword>
<evidence type="ECO:0000313" key="2">
    <source>
        <dbReference type="Proteomes" id="UP001060215"/>
    </source>
</evidence>
<name>A0ACC0G3B3_9ERIC</name>
<organism evidence="1 2">
    <name type="scientific">Camellia lanceoleosa</name>
    <dbReference type="NCBI Taxonomy" id="1840588"/>
    <lineage>
        <taxon>Eukaryota</taxon>
        <taxon>Viridiplantae</taxon>
        <taxon>Streptophyta</taxon>
        <taxon>Embryophyta</taxon>
        <taxon>Tracheophyta</taxon>
        <taxon>Spermatophyta</taxon>
        <taxon>Magnoliopsida</taxon>
        <taxon>eudicotyledons</taxon>
        <taxon>Gunneridae</taxon>
        <taxon>Pentapetalae</taxon>
        <taxon>asterids</taxon>
        <taxon>Ericales</taxon>
        <taxon>Theaceae</taxon>
        <taxon>Camellia</taxon>
    </lineage>
</organism>
<keyword evidence="1" id="KW-0808">Transferase</keyword>
<dbReference type="Proteomes" id="UP001060215">
    <property type="component" value="Chromosome 12"/>
</dbReference>
<accession>A0ACC0G3B3</accession>
<reference evidence="1 2" key="1">
    <citation type="journal article" date="2022" name="Plant J.">
        <title>Chromosome-level genome of Camellia lanceoleosa provides a valuable resource for understanding genome evolution and self-incompatibility.</title>
        <authorList>
            <person name="Gong W."/>
            <person name="Xiao S."/>
            <person name="Wang L."/>
            <person name="Liao Z."/>
            <person name="Chang Y."/>
            <person name="Mo W."/>
            <person name="Hu G."/>
            <person name="Li W."/>
            <person name="Zhao G."/>
            <person name="Zhu H."/>
            <person name="Hu X."/>
            <person name="Ji K."/>
            <person name="Xiang X."/>
            <person name="Song Q."/>
            <person name="Yuan D."/>
            <person name="Jin S."/>
            <person name="Zhang L."/>
        </authorList>
    </citation>
    <scope>NUCLEOTIDE SEQUENCE [LARGE SCALE GENOMIC DNA]</scope>
    <source>
        <strain evidence="1">SQ_2022a</strain>
    </source>
</reference>
<evidence type="ECO:0000313" key="1">
    <source>
        <dbReference type="EMBL" id="KAI7995294.1"/>
    </source>
</evidence>
<sequence length="112" mass="12605">MGSFSALEPLKLLKSLKVLDISYNEIGAHAVDTRRYLCSSPLSHIVGSDWNFGEFVISGVNVTNYWEAFAIFKDSKLTQLDIIGNVVAEEEFKLFLVKTLRALNWLDGVELH</sequence>